<evidence type="ECO:0000313" key="3">
    <source>
        <dbReference type="Proteomes" id="UP000077428"/>
    </source>
</evidence>
<dbReference type="PATRIC" id="fig|66851.6.peg.1050"/>
<dbReference type="InterPro" id="IPR041304">
    <property type="entry name" value="AbiTii"/>
</dbReference>
<dbReference type="Proteomes" id="UP000077428">
    <property type="component" value="Unassembled WGS sequence"/>
</dbReference>
<keyword evidence="3" id="KW-1185">Reference proteome</keyword>
<reference evidence="3" key="1">
    <citation type="journal article" date="2016" name="Genome Announc.">
        <title>Draft Genome Sequences of Methanobrevibacter curvatus DSM11111, Methanobrevibacter cuticularis DSM11139, Methanobrevibacter filiformis DSM11501, and Methanobrevibacter oralis DSM7256.</title>
        <authorList>
            <person name="Poehlein A."/>
            <person name="Seedorf H."/>
        </authorList>
    </citation>
    <scope>NUCLEOTIDE SEQUENCE [LARGE SCALE GENOMIC DNA]</scope>
    <source>
        <strain evidence="3">DSM 7256 / JCM 30027 / ZR</strain>
    </source>
</reference>
<comment type="caution">
    <text evidence="2">The sequence shown here is derived from an EMBL/GenBank/DDBJ whole genome shotgun (WGS) entry which is preliminary data.</text>
</comment>
<dbReference type="STRING" id="66851.MBORA_09580"/>
<evidence type="ECO:0000313" key="2">
    <source>
        <dbReference type="EMBL" id="KZX13055.1"/>
    </source>
</evidence>
<dbReference type="EMBL" id="LWMU01000059">
    <property type="protein sequence ID" value="KZX13055.1"/>
    <property type="molecule type" value="Genomic_DNA"/>
</dbReference>
<dbReference type="RefSeq" id="WP_042693962.1">
    <property type="nucleotide sequence ID" value="NZ_CABMAB010000031.1"/>
</dbReference>
<sequence>MTKLISDLQNDIINGEDDLQILRKALILSKQSNLDDFTIFISNELDGYDEFEELPDYRIFECTLMGDTKYEKYIPTVVDGLPDDSLHTIHLYESIPQIIDLINSNYPFFIKTLDYRIQKPILESNNELVNIYRTCPMHKLKAIVSNVKNIILEWCIELENQDVFTNDEKLDAIRNDSHVIINHVDNFNIMGDNAQITNIISIKGDIQDNLNGILDILNSENIDEDIKINIQNNVVVIKEELEKENFDLSKIQYASNTIKSVIKDIAISATANVLTQHIDQIISLITSLIQL</sequence>
<evidence type="ECO:0000259" key="1">
    <source>
        <dbReference type="Pfam" id="PF18864"/>
    </source>
</evidence>
<name>A0A162FHA9_METOA</name>
<dbReference type="AlphaFoldDB" id="A0A162FHA9"/>
<proteinExistence type="predicted"/>
<organism evidence="2 3">
    <name type="scientific">Methanobrevibacter oralis</name>
    <dbReference type="NCBI Taxonomy" id="66851"/>
    <lineage>
        <taxon>Archaea</taxon>
        <taxon>Methanobacteriati</taxon>
        <taxon>Methanobacteriota</taxon>
        <taxon>Methanomada group</taxon>
        <taxon>Methanobacteria</taxon>
        <taxon>Methanobacteriales</taxon>
        <taxon>Methanobacteriaceae</taxon>
        <taxon>Methanobrevibacter</taxon>
    </lineage>
</organism>
<gene>
    <name evidence="2" type="ORF">MBORA_09580</name>
</gene>
<dbReference type="Pfam" id="PF18864">
    <property type="entry name" value="AbiTii"/>
    <property type="match status" value="1"/>
</dbReference>
<feature type="domain" description="AbiTii" evidence="1">
    <location>
        <begin position="3"/>
        <end position="163"/>
    </location>
</feature>
<accession>A0A162FHA9</accession>
<dbReference type="OrthoDB" id="82616at2157"/>
<protein>
    <recommendedName>
        <fullName evidence="1">AbiTii domain-containing protein</fullName>
    </recommendedName>
</protein>